<dbReference type="InterPro" id="IPR026461">
    <property type="entry name" value="Trfase_2_rSAM/seldom_assoc"/>
</dbReference>
<dbReference type="PANTHER" id="PTHR43646">
    <property type="entry name" value="GLYCOSYLTRANSFERASE"/>
    <property type="match status" value="1"/>
</dbReference>
<feature type="domain" description="Glycosyltransferase 2-like" evidence="6">
    <location>
        <begin position="3"/>
        <end position="110"/>
    </location>
</feature>
<accession>A0ABV2SYQ1</accession>
<organism evidence="7 8">
    <name type="scientific">Sediminicola arcticus</name>
    <dbReference type="NCBI Taxonomy" id="1574308"/>
    <lineage>
        <taxon>Bacteria</taxon>
        <taxon>Pseudomonadati</taxon>
        <taxon>Bacteroidota</taxon>
        <taxon>Flavobacteriia</taxon>
        <taxon>Flavobacteriales</taxon>
        <taxon>Flavobacteriaceae</taxon>
        <taxon>Sediminicola</taxon>
    </lineage>
</organism>
<keyword evidence="3" id="KW-0328">Glycosyltransferase</keyword>
<dbReference type="CDD" id="cd02522">
    <property type="entry name" value="GT_2_like_a"/>
    <property type="match status" value="1"/>
</dbReference>
<sequence>MLSIIIPAHNEKENIESLLKILSAQLKQHPSLQVEVLVILSAGNSDGTELITTTGPFKIIKCKGKGRAVQMNLGAKMAKGSILAFLHADSIPPNGFLNNIYDTIGDGYGAGLFSYKFDKSGPLLKINEFFTTKDGLFTGAGDQCLFITKANFETLDGFNEKQVIMEDFEFWFKLKKNKITYKIVNNNLVVSGRKYDYNSYLRVNFTNLVLFLMFKTGFPPEKIKTTHNTMLNLPNDNYK</sequence>
<evidence type="ECO:0000256" key="3">
    <source>
        <dbReference type="ARBA" id="ARBA00022676"/>
    </source>
</evidence>
<dbReference type="InterPro" id="IPR001173">
    <property type="entry name" value="Glyco_trans_2-like"/>
</dbReference>
<evidence type="ECO:0000256" key="4">
    <source>
        <dbReference type="ARBA" id="ARBA00022679"/>
    </source>
</evidence>
<gene>
    <name evidence="7" type="ORF">ABXZ36_12210</name>
</gene>
<keyword evidence="8" id="KW-1185">Reference proteome</keyword>
<dbReference type="InterPro" id="IPR029044">
    <property type="entry name" value="Nucleotide-diphossugar_trans"/>
</dbReference>
<proteinExistence type="predicted"/>
<reference evidence="7 8" key="1">
    <citation type="submission" date="2024-07" db="EMBL/GenBank/DDBJ databases">
        <title>The genome sequence of type strain Sediminicola arcticus GDMCC 1.2805.</title>
        <authorList>
            <person name="Liu Y."/>
        </authorList>
    </citation>
    <scope>NUCLEOTIDE SEQUENCE [LARGE SCALE GENOMIC DNA]</scope>
    <source>
        <strain evidence="7 8">GDMCC 1.2805</strain>
    </source>
</reference>
<dbReference type="Proteomes" id="UP001549799">
    <property type="component" value="Unassembled WGS sequence"/>
</dbReference>
<keyword evidence="4" id="KW-0808">Transferase</keyword>
<evidence type="ECO:0000313" key="8">
    <source>
        <dbReference type="Proteomes" id="UP001549799"/>
    </source>
</evidence>
<evidence type="ECO:0000256" key="2">
    <source>
        <dbReference type="ARBA" id="ARBA00022475"/>
    </source>
</evidence>
<evidence type="ECO:0000256" key="5">
    <source>
        <dbReference type="ARBA" id="ARBA00023136"/>
    </source>
</evidence>
<dbReference type="Pfam" id="PF00535">
    <property type="entry name" value="Glycos_transf_2"/>
    <property type="match status" value="1"/>
</dbReference>
<comment type="caution">
    <text evidence="7">The sequence shown here is derived from an EMBL/GenBank/DDBJ whole genome shotgun (WGS) entry which is preliminary data.</text>
</comment>
<name>A0ABV2SYQ1_9FLAO</name>
<dbReference type="EMBL" id="JBEXAE010000005">
    <property type="protein sequence ID" value="MET6991409.1"/>
    <property type="molecule type" value="Genomic_DNA"/>
</dbReference>
<dbReference type="PANTHER" id="PTHR43646:SF2">
    <property type="entry name" value="GLYCOSYLTRANSFERASE 2-LIKE DOMAIN-CONTAINING PROTEIN"/>
    <property type="match status" value="1"/>
</dbReference>
<keyword evidence="5" id="KW-0472">Membrane</keyword>
<evidence type="ECO:0000259" key="6">
    <source>
        <dbReference type="Pfam" id="PF00535"/>
    </source>
</evidence>
<evidence type="ECO:0000256" key="1">
    <source>
        <dbReference type="ARBA" id="ARBA00004236"/>
    </source>
</evidence>
<comment type="subcellular location">
    <subcellularLocation>
        <location evidence="1">Cell membrane</location>
    </subcellularLocation>
</comment>
<dbReference type="RefSeq" id="WP_354615950.1">
    <property type="nucleotide sequence ID" value="NZ_JBEXAE010000005.1"/>
</dbReference>
<keyword evidence="2" id="KW-1003">Cell membrane</keyword>
<dbReference type="SUPFAM" id="SSF53448">
    <property type="entry name" value="Nucleotide-diphospho-sugar transferases"/>
    <property type="match status" value="1"/>
</dbReference>
<dbReference type="Gene3D" id="3.90.550.10">
    <property type="entry name" value="Spore Coat Polysaccharide Biosynthesis Protein SpsA, Chain A"/>
    <property type="match status" value="1"/>
</dbReference>
<evidence type="ECO:0000313" key="7">
    <source>
        <dbReference type="EMBL" id="MET6991409.1"/>
    </source>
</evidence>
<protein>
    <submittedName>
        <fullName evidence="7">Glycosyltransferase</fullName>
    </submittedName>
</protein>